<keyword evidence="4" id="KW-0808">Transferase</keyword>
<dbReference type="Proteomes" id="UP001255856">
    <property type="component" value="Unassembled WGS sequence"/>
</dbReference>
<dbReference type="InterPro" id="IPR036914">
    <property type="entry name" value="MGS-like_dom_sf"/>
</dbReference>
<comment type="caution">
    <text evidence="11">The sequence shown here is derived from an EMBL/GenBank/DDBJ whole genome shotgun (WGS) entry which is preliminary data.</text>
</comment>
<keyword evidence="6" id="KW-0378">Hydrolase</keyword>
<keyword evidence="5" id="KW-0658">Purine biosynthesis</keyword>
<feature type="domain" description="MGS-like" evidence="10">
    <location>
        <begin position="1"/>
        <end position="152"/>
    </location>
</feature>
<evidence type="ECO:0000256" key="8">
    <source>
        <dbReference type="ARBA" id="ARBA00050488"/>
    </source>
</evidence>
<accession>A0AAD9MLS0</accession>
<dbReference type="GO" id="GO:0006189">
    <property type="term" value="P:'de novo' IMP biosynthetic process"/>
    <property type="evidence" value="ECO:0007669"/>
    <property type="project" value="TreeGrafter"/>
</dbReference>
<protein>
    <recommendedName>
        <fullName evidence="10">MGS-like domain-containing protein</fullName>
    </recommendedName>
</protein>
<evidence type="ECO:0000256" key="7">
    <source>
        <dbReference type="ARBA" id="ARBA00023268"/>
    </source>
</evidence>
<dbReference type="SUPFAM" id="SSF52335">
    <property type="entry name" value="Methylglyoxal synthase-like"/>
    <property type="match status" value="1"/>
</dbReference>
<dbReference type="EMBL" id="JASFZW010000013">
    <property type="protein sequence ID" value="KAK2075826.1"/>
    <property type="molecule type" value="Genomic_DNA"/>
</dbReference>
<evidence type="ECO:0000256" key="2">
    <source>
        <dbReference type="ARBA" id="ARBA00004954"/>
    </source>
</evidence>
<sequence length="531" mass="56722">MASASASKGQVLVSVSDKTGLLPFVQGLIDLGYDIVSTGGSASAIASAGLPVKKVEEVTGFPEMLDGRVKTLHPMVHGGILARRDVPAHMAALEQHQIAPINIVIVNLYPFRQTVTAEQAPAYEVAVENIDIGGPSMIRAAAKNHAHVLVVVDPSDYASVLEQLQAGTADASLRRSLAWKAFQHTATYDATVAEWMWGQVGSGPAPERCLPMRLGSTLRYGENPHQAAAFYTDLSLAEHGKGGVATAQQHHGKEMSCNNYLDADAAYSTVCDLPTPACVVVKHTNPCGVATRDDLLEAYRLAVRADPISAFGGIVAFNRVVDEDLAREIREFRSPTDDQTRMFYEIVIAPGYTEAGLATLKGKSKTLRILEAAPRAPSGTGFRQIAAGWLEQDADSLAPADIEFKVVSEKQPTAEELADIKFAWTCVKHVKSNAITVAKANRLLGMGSGQPNRVKSVQIALEKAGEEAKGAVLASDAFFPFTWNDSVEIACKAGISAIVHPGGSLRDQDAIDCCNKYGVALLTTGVRHFKH</sequence>
<dbReference type="NCBIfam" id="TIGR00355">
    <property type="entry name" value="purH"/>
    <property type="match status" value="1"/>
</dbReference>
<evidence type="ECO:0000256" key="4">
    <source>
        <dbReference type="ARBA" id="ARBA00022679"/>
    </source>
</evidence>
<dbReference type="InterPro" id="IPR002695">
    <property type="entry name" value="PurH-like"/>
</dbReference>
<dbReference type="GO" id="GO:0004643">
    <property type="term" value="F:phosphoribosylaminoimidazolecarboxamide formyltransferase activity"/>
    <property type="evidence" value="ECO:0007669"/>
    <property type="project" value="UniProtKB-EC"/>
</dbReference>
<dbReference type="SUPFAM" id="SSF53927">
    <property type="entry name" value="Cytidine deaminase-like"/>
    <property type="match status" value="1"/>
</dbReference>
<dbReference type="AlphaFoldDB" id="A0AAD9MLS0"/>
<comment type="catalytic activity">
    <reaction evidence="8">
        <text>(6R)-10-formyltetrahydrofolate + 5-amino-1-(5-phospho-beta-D-ribosyl)imidazole-4-carboxamide = 5-formamido-1-(5-phospho-D-ribosyl)imidazole-4-carboxamide + (6S)-5,6,7,8-tetrahydrofolate</text>
        <dbReference type="Rhea" id="RHEA:22192"/>
        <dbReference type="ChEBI" id="CHEBI:57453"/>
        <dbReference type="ChEBI" id="CHEBI:58467"/>
        <dbReference type="ChEBI" id="CHEBI:58475"/>
        <dbReference type="ChEBI" id="CHEBI:195366"/>
        <dbReference type="EC" id="2.1.2.3"/>
    </reaction>
</comment>
<dbReference type="HAMAP" id="MF_00139">
    <property type="entry name" value="PurH"/>
    <property type="match status" value="1"/>
</dbReference>
<comment type="catalytic activity">
    <reaction evidence="9">
        <text>IMP + H2O = 5-formamido-1-(5-phospho-D-ribosyl)imidazole-4-carboxamide</text>
        <dbReference type="Rhea" id="RHEA:18445"/>
        <dbReference type="ChEBI" id="CHEBI:15377"/>
        <dbReference type="ChEBI" id="CHEBI:58053"/>
        <dbReference type="ChEBI" id="CHEBI:58467"/>
        <dbReference type="EC" id="3.5.4.10"/>
    </reaction>
</comment>
<evidence type="ECO:0000256" key="6">
    <source>
        <dbReference type="ARBA" id="ARBA00022801"/>
    </source>
</evidence>
<dbReference type="Pfam" id="PF02142">
    <property type="entry name" value="MGS"/>
    <property type="match status" value="1"/>
</dbReference>
<evidence type="ECO:0000313" key="11">
    <source>
        <dbReference type="EMBL" id="KAK2075826.1"/>
    </source>
</evidence>
<name>A0AAD9MLS0_PROWI</name>
<dbReference type="FunFam" id="3.40.140.20:FF:000001">
    <property type="entry name" value="Bifunctional purine biosynthesis protein PurH"/>
    <property type="match status" value="1"/>
</dbReference>
<gene>
    <name evidence="11" type="ORF">QBZ16_001567</name>
</gene>
<keyword evidence="7" id="KW-0511">Multifunctional enzyme</keyword>
<organism evidence="11 12">
    <name type="scientific">Prototheca wickerhamii</name>
    <dbReference type="NCBI Taxonomy" id="3111"/>
    <lineage>
        <taxon>Eukaryota</taxon>
        <taxon>Viridiplantae</taxon>
        <taxon>Chlorophyta</taxon>
        <taxon>core chlorophytes</taxon>
        <taxon>Trebouxiophyceae</taxon>
        <taxon>Chlorellales</taxon>
        <taxon>Chlorellaceae</taxon>
        <taxon>Prototheca</taxon>
    </lineage>
</organism>
<dbReference type="PIRSF" id="PIRSF000414">
    <property type="entry name" value="AICARFT_IMPCHas"/>
    <property type="match status" value="1"/>
</dbReference>
<evidence type="ECO:0000256" key="3">
    <source>
        <dbReference type="ARBA" id="ARBA00007667"/>
    </source>
</evidence>
<dbReference type="FunFam" id="3.40.50.1380:FF:000001">
    <property type="entry name" value="Bifunctional purine biosynthesis protein PurH"/>
    <property type="match status" value="1"/>
</dbReference>
<dbReference type="PANTHER" id="PTHR11692">
    <property type="entry name" value="BIFUNCTIONAL PURINE BIOSYNTHESIS PROTEIN PURH"/>
    <property type="match status" value="1"/>
</dbReference>
<evidence type="ECO:0000259" key="10">
    <source>
        <dbReference type="PROSITE" id="PS51855"/>
    </source>
</evidence>
<dbReference type="Pfam" id="PF01808">
    <property type="entry name" value="AICARFT_IMPCHas"/>
    <property type="match status" value="1"/>
</dbReference>
<comment type="pathway">
    <text evidence="2">Purine metabolism; IMP biosynthesis via de novo pathway; 5-formamido-1-(5-phospho-D-ribosyl)imidazole-4-carboxamide from 5-amino-1-(5-phospho-D-ribosyl)imidazole-4-carboxamide (10-formyl THF route): step 1/1.</text>
</comment>
<evidence type="ECO:0000256" key="5">
    <source>
        <dbReference type="ARBA" id="ARBA00022755"/>
    </source>
</evidence>
<dbReference type="InterPro" id="IPR016193">
    <property type="entry name" value="Cytidine_deaminase-like"/>
</dbReference>
<dbReference type="SMART" id="SM00851">
    <property type="entry name" value="MGS"/>
    <property type="match status" value="1"/>
</dbReference>
<dbReference type="InterPro" id="IPR024051">
    <property type="entry name" value="AICAR_Tfase_dup_dom_sf"/>
</dbReference>
<proteinExistence type="inferred from homology"/>
<dbReference type="GO" id="GO:0003937">
    <property type="term" value="F:IMP cyclohydrolase activity"/>
    <property type="evidence" value="ECO:0007669"/>
    <property type="project" value="UniProtKB-EC"/>
</dbReference>
<evidence type="ECO:0000256" key="1">
    <source>
        <dbReference type="ARBA" id="ARBA00004844"/>
    </source>
</evidence>
<dbReference type="CDD" id="cd01421">
    <property type="entry name" value="IMPCH"/>
    <property type="match status" value="1"/>
</dbReference>
<evidence type="ECO:0000256" key="9">
    <source>
        <dbReference type="ARBA" id="ARBA00050687"/>
    </source>
</evidence>
<dbReference type="FunFam" id="3.40.140.20:FF:000002">
    <property type="entry name" value="Bifunctional purine biosynthesis protein PurH"/>
    <property type="match status" value="1"/>
</dbReference>
<keyword evidence="12" id="KW-1185">Reference proteome</keyword>
<comment type="similarity">
    <text evidence="3">Belongs to the PurH family.</text>
</comment>
<dbReference type="PROSITE" id="PS51855">
    <property type="entry name" value="MGS"/>
    <property type="match status" value="1"/>
</dbReference>
<dbReference type="GO" id="GO:0005829">
    <property type="term" value="C:cytosol"/>
    <property type="evidence" value="ECO:0007669"/>
    <property type="project" value="TreeGrafter"/>
</dbReference>
<dbReference type="Gene3D" id="3.40.140.20">
    <property type="match status" value="2"/>
</dbReference>
<dbReference type="Gene3D" id="3.40.50.1380">
    <property type="entry name" value="Methylglyoxal synthase-like domain"/>
    <property type="match status" value="1"/>
</dbReference>
<evidence type="ECO:0000313" key="12">
    <source>
        <dbReference type="Proteomes" id="UP001255856"/>
    </source>
</evidence>
<dbReference type="InterPro" id="IPR011607">
    <property type="entry name" value="MGS-like_dom"/>
</dbReference>
<reference evidence="11" key="1">
    <citation type="submission" date="2021-01" db="EMBL/GenBank/DDBJ databases">
        <authorList>
            <person name="Eckstrom K.M.E."/>
        </authorList>
    </citation>
    <scope>NUCLEOTIDE SEQUENCE</scope>
    <source>
        <strain evidence="11">UVCC 0001</strain>
    </source>
</reference>
<dbReference type="PANTHER" id="PTHR11692:SF0">
    <property type="entry name" value="BIFUNCTIONAL PURINE BIOSYNTHESIS PROTEIN ATIC"/>
    <property type="match status" value="1"/>
</dbReference>
<dbReference type="SMART" id="SM00798">
    <property type="entry name" value="AICARFT_IMPCHas"/>
    <property type="match status" value="1"/>
</dbReference>
<comment type="pathway">
    <text evidence="1">Purine metabolism; IMP biosynthesis via de novo pathway; IMP from 5-formamido-1-(5-phospho-D-ribosyl)imidazole-4-carboxamide: step 1/1.</text>
</comment>
<dbReference type="NCBIfam" id="NF002049">
    <property type="entry name" value="PRK00881.1"/>
    <property type="match status" value="1"/>
</dbReference>